<organism evidence="4 5">
    <name type="scientific">Desulforamulus profundi</name>
    <dbReference type="NCBI Taxonomy" id="1383067"/>
    <lineage>
        <taxon>Bacteria</taxon>
        <taxon>Bacillati</taxon>
        <taxon>Bacillota</taxon>
        <taxon>Clostridia</taxon>
        <taxon>Eubacteriales</taxon>
        <taxon>Peptococcaceae</taxon>
        <taxon>Desulforamulus</taxon>
    </lineage>
</organism>
<accession>A0A2C6M9F1</accession>
<dbReference type="InterPro" id="IPR047650">
    <property type="entry name" value="Transpos_IS110"/>
</dbReference>
<comment type="caution">
    <text evidence="4">The sequence shown here is derived from an EMBL/GenBank/DDBJ whole genome shotgun (WGS) entry which is preliminary data.</text>
</comment>
<dbReference type="InterPro" id="IPR003346">
    <property type="entry name" value="Transposase_20"/>
</dbReference>
<dbReference type="AlphaFoldDB" id="A0A2C6M9F1"/>
<dbReference type="PANTHER" id="PTHR33055">
    <property type="entry name" value="TRANSPOSASE FOR INSERTION SEQUENCE ELEMENT IS1111A"/>
    <property type="match status" value="1"/>
</dbReference>
<reference evidence="4 5" key="1">
    <citation type="submission" date="2013-09" db="EMBL/GenBank/DDBJ databases">
        <title>Biodegradation of hydrocarbons in the deep terrestrial subsurface : characterization of a microbial consortium composed of two Desulfotomaculum species originating from a deep geological formation.</title>
        <authorList>
            <person name="Aullo T."/>
            <person name="Berlendis S."/>
            <person name="Lascourreges J.-F."/>
            <person name="Dessort D."/>
            <person name="Saint-Laurent S."/>
            <person name="Schraauwers B."/>
            <person name="Mas J."/>
            <person name="Magot M."/>
            <person name="Ranchou-Peyruse A."/>
        </authorList>
    </citation>
    <scope>NUCLEOTIDE SEQUENCE [LARGE SCALE GENOMIC DNA]</scope>
    <source>
        <strain evidence="4 5">Bs107</strain>
    </source>
</reference>
<dbReference type="NCBIfam" id="NF033542">
    <property type="entry name" value="transpos_IS110"/>
    <property type="match status" value="1"/>
</dbReference>
<feature type="region of interest" description="Disordered" evidence="1">
    <location>
        <begin position="293"/>
        <end position="312"/>
    </location>
</feature>
<dbReference type="EMBL" id="AWQQ01000080">
    <property type="protein sequence ID" value="PHJ37769.1"/>
    <property type="molecule type" value="Genomic_DNA"/>
</dbReference>
<dbReference type="PANTHER" id="PTHR33055:SF15">
    <property type="entry name" value="TRANSPOSASE-RELATED"/>
    <property type="match status" value="1"/>
</dbReference>
<feature type="domain" description="Transposase IS110-like N-terminal" evidence="2">
    <location>
        <begin position="9"/>
        <end position="157"/>
    </location>
</feature>
<evidence type="ECO:0000256" key="1">
    <source>
        <dbReference type="SAM" id="MobiDB-lite"/>
    </source>
</evidence>
<evidence type="ECO:0000313" key="5">
    <source>
        <dbReference type="Proteomes" id="UP000222564"/>
    </source>
</evidence>
<sequence length="408" mass="46276">MDAVLERCAGLDVHQETIVACVLFGPLDQKPKKEVKTFSTTTVELLALADWLEQHQCTHVAMESTGVYWKPVWNILEGCSFNLILANAHRIKNTPGRKTDVKDAEWIAQLLRCSLVEGSFVPPVEIRDLRDLTRYRKKLIQDATQEKNRIHKILQDANIKITTYISDIFGVSGRNIIESLLNGEKITVDELKKMVKTHVKKKVPQLVDALNGRLRRHHRDMIRFSWNHLMYLEKAISDVENEINHCLSPYRQEIELLSSLPGVNDTAAPIILAEIGADMSVFPTDNHLSSWAGVSPGNNESAGKKKRSRATPGNKSLKAILCECAWGASKTKNTRLSSYYWRLVKRMGKKKALLALAHLILRIAFHVLRTKVPYKELGSDYLADKEKQKEEKLIKYLKSKGYQVTIAS</sequence>
<evidence type="ECO:0000259" key="2">
    <source>
        <dbReference type="Pfam" id="PF01548"/>
    </source>
</evidence>
<feature type="domain" description="Transposase IS116/IS110/IS902 C-terminal" evidence="3">
    <location>
        <begin position="255"/>
        <end position="340"/>
    </location>
</feature>
<dbReference type="GO" id="GO:0006313">
    <property type="term" value="P:DNA transposition"/>
    <property type="evidence" value="ECO:0007669"/>
    <property type="project" value="InterPro"/>
</dbReference>
<dbReference type="GO" id="GO:0004803">
    <property type="term" value="F:transposase activity"/>
    <property type="evidence" value="ECO:0007669"/>
    <property type="project" value="InterPro"/>
</dbReference>
<dbReference type="OrthoDB" id="9815354at2"/>
<gene>
    <name evidence="4" type="ORF">P378_14085</name>
</gene>
<dbReference type="Pfam" id="PF02371">
    <property type="entry name" value="Transposase_20"/>
    <property type="match status" value="1"/>
</dbReference>
<dbReference type="Pfam" id="PF01548">
    <property type="entry name" value="DEDD_Tnp_IS110"/>
    <property type="match status" value="1"/>
</dbReference>
<dbReference type="Proteomes" id="UP000222564">
    <property type="component" value="Unassembled WGS sequence"/>
</dbReference>
<evidence type="ECO:0000259" key="3">
    <source>
        <dbReference type="Pfam" id="PF02371"/>
    </source>
</evidence>
<protein>
    <submittedName>
        <fullName evidence="4">Transposase IS1111</fullName>
    </submittedName>
</protein>
<keyword evidence="5" id="KW-1185">Reference proteome</keyword>
<evidence type="ECO:0000313" key="4">
    <source>
        <dbReference type="EMBL" id="PHJ37769.1"/>
    </source>
</evidence>
<name>A0A2C6M9F1_9FIRM</name>
<dbReference type="GO" id="GO:0003677">
    <property type="term" value="F:DNA binding"/>
    <property type="evidence" value="ECO:0007669"/>
    <property type="project" value="InterPro"/>
</dbReference>
<dbReference type="RefSeq" id="WP_099083487.1">
    <property type="nucleotide sequence ID" value="NZ_AWQQ01000080.1"/>
</dbReference>
<proteinExistence type="predicted"/>
<dbReference type="InterPro" id="IPR002525">
    <property type="entry name" value="Transp_IS110-like_N"/>
</dbReference>